<organism evidence="1 2">
    <name type="scientific">Streptomyces caniscabiei</name>
    <dbReference type="NCBI Taxonomy" id="2746961"/>
    <lineage>
        <taxon>Bacteria</taxon>
        <taxon>Bacillati</taxon>
        <taxon>Actinomycetota</taxon>
        <taxon>Actinomycetes</taxon>
        <taxon>Kitasatosporales</taxon>
        <taxon>Streptomycetaceae</taxon>
        <taxon>Streptomyces</taxon>
    </lineage>
</organism>
<dbReference type="GeneID" id="79929182"/>
<dbReference type="EMBL" id="JACYXT010000001">
    <property type="protein sequence ID" value="MBD9722004.1"/>
    <property type="molecule type" value="Genomic_DNA"/>
</dbReference>
<comment type="caution">
    <text evidence="1">The sequence shown here is derived from an EMBL/GenBank/DDBJ whole genome shotgun (WGS) entry which is preliminary data.</text>
</comment>
<dbReference type="RefSeq" id="WP_192359153.1">
    <property type="nucleotide sequence ID" value="NZ_CP119182.1"/>
</dbReference>
<reference evidence="1" key="1">
    <citation type="submission" date="2020-09" db="EMBL/GenBank/DDBJ databases">
        <title>Streptomyces canutascabiei sp. nov., which causes potato common scab and is distributed across the world.</title>
        <authorList>
            <person name="Nguyen H.P."/>
            <person name="Weisberg A.J."/>
            <person name="Chang J.H."/>
            <person name="Clarke C.R."/>
        </authorList>
    </citation>
    <scope>NUCLEOTIDE SEQUENCE</scope>
    <source>
        <strain evidence="1">ID-01-6.2a</strain>
    </source>
</reference>
<name>A0A927L1B0_9ACTN</name>
<sequence length="143" mass="16498">MATVCKLYRSEKPQIIPPNAWTLVTFEKVISNDRYMARDYSLIMPPFDGDFWWARNLRWAAITVPAGDVRPRQFMSRFIRDPHGIRDDTGADDRIATPGRSWQTVAWPFAGQSGQPVGVEVWHDHTDDWPLEHAQFSGMTSDY</sequence>
<protein>
    <submittedName>
        <fullName evidence="1">Uncharacterized protein</fullName>
    </submittedName>
</protein>
<accession>A0A927L1B0</accession>
<evidence type="ECO:0000313" key="2">
    <source>
        <dbReference type="Proteomes" id="UP000661025"/>
    </source>
</evidence>
<proteinExistence type="predicted"/>
<dbReference type="AlphaFoldDB" id="A0A927L1B0"/>
<evidence type="ECO:0000313" key="1">
    <source>
        <dbReference type="EMBL" id="MBD9722004.1"/>
    </source>
</evidence>
<dbReference type="Proteomes" id="UP000661025">
    <property type="component" value="Unassembled WGS sequence"/>
</dbReference>
<gene>
    <name evidence="1" type="ORF">IHE70_01825</name>
</gene>